<dbReference type="EMBL" id="CP045892">
    <property type="protein sequence ID" value="QQP52451.1"/>
    <property type="molecule type" value="Genomic_DNA"/>
</dbReference>
<evidence type="ECO:0000313" key="2">
    <source>
        <dbReference type="Proteomes" id="UP000595437"/>
    </source>
</evidence>
<sequence>MNCLNEDLWEPQGKQFTDNVMMLHRVKCLLKSRPTTAIILSYALLSPMADFMHMIASSIILFDRKPNCWG</sequence>
<accession>A0A7T8KB33</accession>
<gene>
    <name evidence="1" type="ORF">FKW44_004610</name>
</gene>
<dbReference type="AlphaFoldDB" id="A0A7T8KB33"/>
<protein>
    <submittedName>
        <fullName evidence="1">Uncharacterized protein</fullName>
    </submittedName>
</protein>
<dbReference type="Proteomes" id="UP000595437">
    <property type="component" value="Chromosome 3"/>
</dbReference>
<evidence type="ECO:0000313" key="1">
    <source>
        <dbReference type="EMBL" id="QQP52451.1"/>
    </source>
</evidence>
<name>A0A7T8KB33_CALRO</name>
<keyword evidence="2" id="KW-1185">Reference proteome</keyword>
<proteinExistence type="predicted"/>
<reference evidence="2" key="1">
    <citation type="submission" date="2021-01" db="EMBL/GenBank/DDBJ databases">
        <title>Caligus Genome Assembly.</title>
        <authorList>
            <person name="Gallardo-Escarate C."/>
        </authorList>
    </citation>
    <scope>NUCLEOTIDE SEQUENCE [LARGE SCALE GENOMIC DNA]</scope>
</reference>
<organism evidence="1 2">
    <name type="scientific">Caligus rogercresseyi</name>
    <name type="common">Sea louse</name>
    <dbReference type="NCBI Taxonomy" id="217165"/>
    <lineage>
        <taxon>Eukaryota</taxon>
        <taxon>Metazoa</taxon>
        <taxon>Ecdysozoa</taxon>
        <taxon>Arthropoda</taxon>
        <taxon>Crustacea</taxon>
        <taxon>Multicrustacea</taxon>
        <taxon>Hexanauplia</taxon>
        <taxon>Copepoda</taxon>
        <taxon>Siphonostomatoida</taxon>
        <taxon>Caligidae</taxon>
        <taxon>Caligus</taxon>
    </lineage>
</organism>